<dbReference type="PROSITE" id="PS00018">
    <property type="entry name" value="EF_HAND_1"/>
    <property type="match status" value="1"/>
</dbReference>
<evidence type="ECO:0000259" key="3">
    <source>
        <dbReference type="PROSITE" id="PS50222"/>
    </source>
</evidence>
<dbReference type="Proteomes" id="UP000292082">
    <property type="component" value="Unassembled WGS sequence"/>
</dbReference>
<dbReference type="GO" id="GO:0005509">
    <property type="term" value="F:calcium ion binding"/>
    <property type="evidence" value="ECO:0007669"/>
    <property type="project" value="InterPro"/>
</dbReference>
<gene>
    <name evidence="4" type="ORF">BD310DRAFT_263333</name>
</gene>
<evidence type="ECO:0000256" key="1">
    <source>
        <dbReference type="SAM" id="Coils"/>
    </source>
</evidence>
<dbReference type="PROSITE" id="PS50222">
    <property type="entry name" value="EF_HAND_2"/>
    <property type="match status" value="1"/>
</dbReference>
<evidence type="ECO:0000313" key="4">
    <source>
        <dbReference type="EMBL" id="TBU52011.1"/>
    </source>
</evidence>
<feature type="domain" description="EF-hand" evidence="3">
    <location>
        <begin position="468"/>
        <end position="503"/>
    </location>
</feature>
<evidence type="ECO:0000313" key="5">
    <source>
        <dbReference type="Proteomes" id="UP000292082"/>
    </source>
</evidence>
<feature type="compositionally biased region" description="Pro residues" evidence="2">
    <location>
        <begin position="16"/>
        <end position="29"/>
    </location>
</feature>
<feature type="compositionally biased region" description="Basic and acidic residues" evidence="2">
    <location>
        <begin position="1"/>
        <end position="11"/>
    </location>
</feature>
<sequence length="1287" mass="147147">MAHSHSRDKADAPLPHKQPPALVHPPVPSPQRELPRPPQVSYPNITVVETITGQVDAAEASFQECAGRRAIKYLNLAGNAVGMVEADVTAVQGLTSPLQLVTSTEPGKAIRHTISTIVDGIPALLKVLDIVAKSHPFIAIAVGAFRVAVELDLKRRDNDKKISLLFVEMRDMMAVLLQLKDVNRDKRAGDDNTTISGRMQHLVEKTEQDIRKCANACNAYAKKNILSKVVHSSAWDGEFKGYIQGFTTRRGEFEFALSIYIGRAVNNVTDKLVSMEEKMDRVLRYLDACTSPEERELARQVDLRGGPQAVMQDEKLLKEVSEYRTGPSGSDRKARTKGVVDEFKALQTDLQTDVQTSIHQNMEQFQAKFLVQQRELEEQMRRAMHREGDRIIDAVNAGPHDKIIDPDIHEMWKEMRWRGSVKDRHFVLALREYFREKLDQLKKTNDSETPSVPSHRLSEEDEWSMEYIHITRVQPIIEAFDDDGSGFITVQEINAFTTARPKNWSLLHWLAYWAVGFQTSMSDYAAKIDVLLAKMFSLKRYALPTNRNAIEQYLGTVWTRISTLTAAFRRVEVDEALLRKFEDYTESEEDRLLRNLETVKYDIDARDTLELIRGPGRVEKHLFPLLYLLLKRDFEIMRLARTQCLHVDELFDSMSTVMWVMEAVNERHDSLADLFKQQKLDPAQQFKIFAFEMFKYWHDETEIWSMKRLKEAKFLEVPYDDSLEAQGVQPASVINYPLRSVEELLSTHESVMTEADRRAGSIIHRILGHWSGFCAKDDLYPSQAMFSLDLHVCPNNPKQFQCNGIAPNGTDWSLTGDYTIMEGGVVQYNFSVRYVARFATQHFSGRLDEHGSMLSGTWGFDDKPFVFYFKRLPSELMRFYPSPAELASNKARALWHFATSAIHAQVQRDMGSWNWLQERWQRGKRYVELTVRREFYQLTSEETADLARCHRIMTPEEAGLYQIFRDLRERAIPMHTLIHCAACGDNIRGSRVTCLCCGMKTTIDLCDKESCLASEIGLDARDDLTSPHLPSHEMFKMRRAIHPFREFGEMYRAAQSALKTARQVFAATSAQQAGASVENGSPQCVKCGERASMPCWYCIECEERIFVCYSCDYRHGGIKAGKHQKTHALVRCQMAAAPVDAESEHAAKLNARIETLEENIKEMDYKMQGGFATVDERIAVEQEQLRNRMDERLHALSMVMDDRLQRLSGRMTSLDERLERIEGLLLVLGQRFSSPGFGDGWLFQAAASSQIHVRQSSWQGTRADSLNYTPEAESEFSAWVRRMRRAG</sequence>
<accession>A0A4Q9PG85</accession>
<evidence type="ECO:0000256" key="2">
    <source>
        <dbReference type="SAM" id="MobiDB-lite"/>
    </source>
</evidence>
<feature type="coiled-coil region" evidence="1">
    <location>
        <begin position="1139"/>
        <end position="1166"/>
    </location>
</feature>
<name>A0A4Q9PG85_9APHY</name>
<feature type="region of interest" description="Disordered" evidence="2">
    <location>
        <begin position="1"/>
        <end position="39"/>
    </location>
</feature>
<reference evidence="4 5" key="1">
    <citation type="submission" date="2019-01" db="EMBL/GenBank/DDBJ databases">
        <title>Draft genome sequences of three monokaryotic isolates of the white-rot basidiomycete fungus Dichomitus squalens.</title>
        <authorList>
            <consortium name="DOE Joint Genome Institute"/>
            <person name="Lopez S.C."/>
            <person name="Andreopoulos B."/>
            <person name="Pangilinan J."/>
            <person name="Lipzen A."/>
            <person name="Riley R."/>
            <person name="Ahrendt S."/>
            <person name="Ng V."/>
            <person name="Barry K."/>
            <person name="Daum C."/>
            <person name="Grigoriev I.V."/>
            <person name="Hilden K.S."/>
            <person name="Makela M.R."/>
            <person name="de Vries R.P."/>
        </authorList>
    </citation>
    <scope>NUCLEOTIDE SEQUENCE [LARGE SCALE GENOMIC DNA]</scope>
    <source>
        <strain evidence="4 5">CBS 464.89</strain>
    </source>
</reference>
<dbReference type="InterPro" id="IPR002048">
    <property type="entry name" value="EF_hand_dom"/>
</dbReference>
<organism evidence="4 5">
    <name type="scientific">Dichomitus squalens</name>
    <dbReference type="NCBI Taxonomy" id="114155"/>
    <lineage>
        <taxon>Eukaryota</taxon>
        <taxon>Fungi</taxon>
        <taxon>Dikarya</taxon>
        <taxon>Basidiomycota</taxon>
        <taxon>Agaricomycotina</taxon>
        <taxon>Agaricomycetes</taxon>
        <taxon>Polyporales</taxon>
        <taxon>Polyporaceae</taxon>
        <taxon>Dichomitus</taxon>
    </lineage>
</organism>
<protein>
    <recommendedName>
        <fullName evidence="3">EF-hand domain-containing protein</fullName>
    </recommendedName>
</protein>
<keyword evidence="5" id="KW-1185">Reference proteome</keyword>
<dbReference type="EMBL" id="ML145271">
    <property type="protein sequence ID" value="TBU52011.1"/>
    <property type="molecule type" value="Genomic_DNA"/>
</dbReference>
<keyword evidence="1" id="KW-0175">Coiled coil</keyword>
<proteinExistence type="predicted"/>
<dbReference type="InterPro" id="IPR018247">
    <property type="entry name" value="EF_Hand_1_Ca_BS"/>
</dbReference>